<name>A0A2C6U4E0_9STAP</name>
<keyword evidence="4" id="KW-0378">Hydrolase</keyword>
<dbReference type="Proteomes" id="UP001056588">
    <property type="component" value="Chromosome"/>
</dbReference>
<evidence type="ECO:0000256" key="1">
    <source>
        <dbReference type="SAM" id="MobiDB-lite"/>
    </source>
</evidence>
<feature type="signal peptide" evidence="2">
    <location>
        <begin position="1"/>
        <end position="28"/>
    </location>
</feature>
<evidence type="ECO:0000313" key="5">
    <source>
        <dbReference type="Proteomes" id="UP000223828"/>
    </source>
</evidence>
<evidence type="ECO:0000313" key="4">
    <source>
        <dbReference type="EMBL" id="UQW81667.1"/>
    </source>
</evidence>
<dbReference type="RefSeq" id="WP_099091171.1">
    <property type="nucleotide sequence ID" value="NZ_CP093217.1"/>
</dbReference>
<keyword evidence="2" id="KW-0732">Signal</keyword>
<dbReference type="PRINTS" id="PR01217">
    <property type="entry name" value="PRICHEXTENSN"/>
</dbReference>
<reference evidence="4" key="4">
    <citation type="submission" date="2022-03" db="EMBL/GenBank/DDBJ databases">
        <title>Complete Genome Sequence of Staphylococcus edaphicus strain CCM 8731.</title>
        <authorList>
            <person name="Rimmer C.O."/>
            <person name="Thomas J.C."/>
        </authorList>
    </citation>
    <scope>NUCLEOTIDE SEQUENCE</scope>
    <source>
        <strain evidence="4">CCM 8731</strain>
    </source>
</reference>
<dbReference type="Pfam" id="PF05908">
    <property type="entry name" value="Gamma_PGA_hydro"/>
    <property type="match status" value="1"/>
</dbReference>
<dbReference type="Gene3D" id="3.40.630.100">
    <property type="entry name" value="Poly-gamma-glutamate hydrolase, zinc-binding motif"/>
    <property type="match status" value="1"/>
</dbReference>
<proteinExistence type="predicted"/>
<sequence>MNKKTALGIVTTAVSIGTIVLVSGQAQANTNTTKLHTITTATKSTNTTNKITTKTNTVKPVTVIPATSKATSTMQKPKATVKSVATKAPTTSKSVPVKTPVKQPNATTKAPITPVKKPNATTKTPTTPVKKPSPTTTISTTPAKVPSTTTKAPITPVKKPNATSKTPTTPVKKPSPTTIISTTPAKVPSTTTKAPTTPTKQPNPTTTTPVSPSETIGKVPTNQSTMVTTPVLGTIGGTTNTTLDIPVETRKPDYYSSMTELYQDTKEGIDWKKDTRDVGNPVLIVAPHGGNIEQGTTELTKLVANNGNFDYFSFEAIRPSNNTQLHVTSTHYDDETLHEMIQDRVATISIHGAQGDDPIVYLGGYKSTLRDEIERQLESKGFIVKVPPEYIGGANGNNFINKIEGNTGIQLELTTALRKAFFKDGNSSTTARKNTDNWTSTMYDFAQALNDAIGKIYPGN</sequence>
<accession>A0A2C6U4E0</accession>
<evidence type="ECO:0000313" key="3">
    <source>
        <dbReference type="EMBL" id="PHK48742.1"/>
    </source>
</evidence>
<gene>
    <name evidence="3" type="ORF">BTJ66_11945</name>
    <name evidence="4" type="ORF">MNY58_00700</name>
</gene>
<keyword evidence="6" id="KW-1185">Reference proteome</keyword>
<evidence type="ECO:0000256" key="2">
    <source>
        <dbReference type="SAM" id="SignalP"/>
    </source>
</evidence>
<dbReference type="InterPro" id="IPR008585">
    <property type="entry name" value="Gamma_PGA_hydro"/>
</dbReference>
<reference evidence="3" key="1">
    <citation type="journal article" date="2017" name="Appl. Environ. Microbiol.">
        <title>Staphylococcus edaphicus sp. nov., isolated in Antarctica, harbours mecC gene and genomic islands with suspected role in adaptation to extreme environment.</title>
        <authorList>
            <person name="Pantucek R."/>
            <person name="Sedlacek I."/>
            <person name="Indrakova A."/>
            <person name="Vrbovska V."/>
            <person name="Maslanova I."/>
            <person name="Kovarovic V."/>
            <person name="Svec P."/>
            <person name="Kralova S."/>
            <person name="Kristofova L."/>
            <person name="Keklakova J."/>
            <person name="Petras P."/>
            <person name="Doskar J."/>
        </authorList>
    </citation>
    <scope>NUCLEOTIDE SEQUENCE</scope>
    <source>
        <strain evidence="3">CCM 8730</strain>
    </source>
</reference>
<feature type="compositionally biased region" description="Low complexity" evidence="1">
    <location>
        <begin position="113"/>
        <end position="146"/>
    </location>
</feature>
<dbReference type="EMBL" id="MRZN01000025">
    <property type="protein sequence ID" value="PHK48742.1"/>
    <property type="molecule type" value="Genomic_DNA"/>
</dbReference>
<dbReference type="AlphaFoldDB" id="A0A2C6U4E0"/>
<evidence type="ECO:0000313" key="6">
    <source>
        <dbReference type="Proteomes" id="UP001056588"/>
    </source>
</evidence>
<protein>
    <submittedName>
        <fullName evidence="4">Poly-gamma-glutamate hydrolase family protein</fullName>
    </submittedName>
</protein>
<reference evidence="3" key="3">
    <citation type="submission" date="2017-10" db="EMBL/GenBank/DDBJ databases">
        <authorList>
            <person name="Vrbovska V."/>
            <person name="Kovarovic V."/>
            <person name="Indrakova A."/>
        </authorList>
    </citation>
    <scope>NUCLEOTIDE SEQUENCE</scope>
    <source>
        <strain evidence="3">CCM 8730</strain>
    </source>
</reference>
<dbReference type="Proteomes" id="UP000223828">
    <property type="component" value="Unassembled WGS sequence"/>
</dbReference>
<dbReference type="OrthoDB" id="7721587at2"/>
<feature type="compositionally biased region" description="Low complexity" evidence="1">
    <location>
        <begin position="163"/>
        <end position="215"/>
    </location>
</feature>
<organism evidence="3 5">
    <name type="scientific">Staphylococcus edaphicus</name>
    <dbReference type="NCBI Taxonomy" id="1955013"/>
    <lineage>
        <taxon>Bacteria</taxon>
        <taxon>Bacillati</taxon>
        <taxon>Bacillota</taxon>
        <taxon>Bacilli</taxon>
        <taxon>Bacillales</taxon>
        <taxon>Staphylococcaceae</taxon>
        <taxon>Staphylococcus</taxon>
    </lineage>
</organism>
<dbReference type="EMBL" id="CP093217">
    <property type="protein sequence ID" value="UQW81667.1"/>
    <property type="molecule type" value="Genomic_DNA"/>
</dbReference>
<dbReference type="GO" id="GO:0016787">
    <property type="term" value="F:hydrolase activity"/>
    <property type="evidence" value="ECO:0007669"/>
    <property type="project" value="UniProtKB-KW"/>
</dbReference>
<dbReference type="InterPro" id="IPR038128">
    <property type="entry name" value="Gamma_PGA_hydro_sf"/>
</dbReference>
<feature type="region of interest" description="Disordered" evidence="1">
    <location>
        <begin position="74"/>
        <end position="230"/>
    </location>
</feature>
<feature type="chain" id="PRO_5012971219" evidence="2">
    <location>
        <begin position="29"/>
        <end position="460"/>
    </location>
</feature>
<reference evidence="5" key="2">
    <citation type="submission" date="2017-10" db="EMBL/GenBank/DDBJ databases">
        <title>Staphylococcus edaphicus sp. nov., isolated in Antarctica, harbouring mecC gene and genomic islands essential in adaptation to extreme environment.</title>
        <authorList>
            <person name="Pantucek R."/>
            <person name="Sedlacek I."/>
            <person name="Indrakova A."/>
            <person name="Vrbovska V."/>
            <person name="Maslanova I."/>
            <person name="Kovarovic V."/>
            <person name="Svec P."/>
            <person name="Kralova S."/>
            <person name="Kristofova L."/>
            <person name="Keklakova J."/>
            <person name="Petras P."/>
            <person name="Doskar J."/>
        </authorList>
    </citation>
    <scope>NUCLEOTIDE SEQUENCE [LARGE SCALE GENOMIC DNA]</scope>
    <source>
        <strain evidence="5">CCM 5085</strain>
    </source>
</reference>